<dbReference type="GO" id="GO:0004497">
    <property type="term" value="F:monooxygenase activity"/>
    <property type="evidence" value="ECO:0007669"/>
    <property type="project" value="UniProtKB-KW"/>
</dbReference>
<dbReference type="AlphaFoldDB" id="A0AAJ0C999"/>
<evidence type="ECO:0000313" key="19">
    <source>
        <dbReference type="Proteomes" id="UP001244011"/>
    </source>
</evidence>
<comment type="subcellular location">
    <subcellularLocation>
        <location evidence="2">Secreted</location>
    </subcellularLocation>
</comment>
<evidence type="ECO:0000259" key="17">
    <source>
        <dbReference type="Pfam" id="PF03443"/>
    </source>
</evidence>
<keyword evidence="4" id="KW-0479">Metal-binding</keyword>
<dbReference type="Gene3D" id="2.70.50.70">
    <property type="match status" value="1"/>
</dbReference>
<sequence>MAPLSPLPAALFGVILSAVQVGAHGIATAMVVFPTGTFFQGYNPSYQYENPPPTVVGWSIPQDLQNAFISPSAYATPDIVCHLGATPAGAEAPVTAGDIIEIQWTPWPDSHKGPVLDYLANCNGPCTNVDKTKLKFFKIDEVGLVDQATDVWGATQLTNNNNSWLVRIPTDIAPGNYVLRHEIIALHASGQPNGAQNYPSCFSLAISSEGTENPDGILATEMYKADDPGILFDLFGKRDGYTIPGPPLYSGALSVEQTKGGAIKATALGIPSLVLAATAPARAKVRVPDAAPTLLKMPRRTEAPRV</sequence>
<evidence type="ECO:0000256" key="9">
    <source>
        <dbReference type="ARBA" id="ARBA00023033"/>
    </source>
</evidence>
<keyword evidence="5 16" id="KW-0732">Signal</keyword>
<evidence type="ECO:0000256" key="4">
    <source>
        <dbReference type="ARBA" id="ARBA00022723"/>
    </source>
</evidence>
<dbReference type="GO" id="GO:0030245">
    <property type="term" value="P:cellulose catabolic process"/>
    <property type="evidence" value="ECO:0007669"/>
    <property type="project" value="UniProtKB-KW"/>
</dbReference>
<dbReference type="InterPro" id="IPR005103">
    <property type="entry name" value="AA9_LPMO"/>
</dbReference>
<dbReference type="PANTHER" id="PTHR33353:SF34">
    <property type="entry name" value="ENDO-BETA-1,4-GLUCANASE D"/>
    <property type="match status" value="1"/>
</dbReference>
<feature type="domain" description="Auxiliary Activity family 9 catalytic" evidence="17">
    <location>
        <begin position="24"/>
        <end position="235"/>
    </location>
</feature>
<evidence type="ECO:0000256" key="2">
    <source>
        <dbReference type="ARBA" id="ARBA00004613"/>
    </source>
</evidence>
<dbReference type="InterPro" id="IPR049892">
    <property type="entry name" value="AA9"/>
</dbReference>
<evidence type="ECO:0000256" key="5">
    <source>
        <dbReference type="ARBA" id="ARBA00022729"/>
    </source>
</evidence>
<keyword evidence="10" id="KW-1015">Disulfide bond</keyword>
<dbReference type="EC" id="1.14.99.56" evidence="15"/>
<keyword evidence="12" id="KW-0624">Polysaccharide degradation</keyword>
<gene>
    <name evidence="18" type="ORF">QBC33DRAFT_5787</name>
</gene>
<comment type="cofactor">
    <cofactor evidence="1">
        <name>Cu(2+)</name>
        <dbReference type="ChEBI" id="CHEBI:29036"/>
    </cofactor>
</comment>
<evidence type="ECO:0000256" key="1">
    <source>
        <dbReference type="ARBA" id="ARBA00001973"/>
    </source>
</evidence>
<dbReference type="GO" id="GO:0005576">
    <property type="term" value="C:extracellular region"/>
    <property type="evidence" value="ECO:0007669"/>
    <property type="project" value="UniProtKB-SubCell"/>
</dbReference>
<proteinExistence type="inferred from homology"/>
<evidence type="ECO:0000256" key="11">
    <source>
        <dbReference type="ARBA" id="ARBA00023277"/>
    </source>
</evidence>
<dbReference type="GeneID" id="85314273"/>
<keyword evidence="11" id="KW-0119">Carbohydrate metabolism</keyword>
<dbReference type="PANTHER" id="PTHR33353">
    <property type="entry name" value="PUTATIVE (AFU_ORTHOLOGUE AFUA_1G12560)-RELATED"/>
    <property type="match status" value="1"/>
</dbReference>
<dbReference type="GO" id="GO:0046872">
    <property type="term" value="F:metal ion binding"/>
    <property type="evidence" value="ECO:0007669"/>
    <property type="project" value="UniProtKB-KW"/>
</dbReference>
<evidence type="ECO:0000256" key="14">
    <source>
        <dbReference type="ARBA" id="ARBA00045077"/>
    </source>
</evidence>
<dbReference type="RefSeq" id="XP_060288549.1">
    <property type="nucleotide sequence ID" value="XM_060431086.1"/>
</dbReference>
<keyword evidence="6" id="KW-0136">Cellulose degradation</keyword>
<evidence type="ECO:0000256" key="7">
    <source>
        <dbReference type="ARBA" id="ARBA00023002"/>
    </source>
</evidence>
<evidence type="ECO:0000256" key="16">
    <source>
        <dbReference type="SAM" id="SignalP"/>
    </source>
</evidence>
<evidence type="ECO:0000256" key="6">
    <source>
        <dbReference type="ARBA" id="ARBA00023001"/>
    </source>
</evidence>
<dbReference type="CDD" id="cd21175">
    <property type="entry name" value="LPMO_AA9"/>
    <property type="match status" value="1"/>
</dbReference>
<keyword evidence="9" id="KW-0503">Monooxygenase</keyword>
<keyword evidence="8" id="KW-0186">Copper</keyword>
<evidence type="ECO:0000313" key="18">
    <source>
        <dbReference type="EMBL" id="KAK1772336.1"/>
    </source>
</evidence>
<organism evidence="18 19">
    <name type="scientific">Phialemonium atrogriseum</name>
    <dbReference type="NCBI Taxonomy" id="1093897"/>
    <lineage>
        <taxon>Eukaryota</taxon>
        <taxon>Fungi</taxon>
        <taxon>Dikarya</taxon>
        <taxon>Ascomycota</taxon>
        <taxon>Pezizomycotina</taxon>
        <taxon>Sordariomycetes</taxon>
        <taxon>Sordariomycetidae</taxon>
        <taxon>Cephalothecales</taxon>
        <taxon>Cephalothecaceae</taxon>
        <taxon>Phialemonium</taxon>
    </lineage>
</organism>
<dbReference type="GO" id="GO:0016787">
    <property type="term" value="F:hydrolase activity"/>
    <property type="evidence" value="ECO:0007669"/>
    <property type="project" value="UniProtKB-KW"/>
</dbReference>
<keyword evidence="7" id="KW-0560">Oxidoreductase</keyword>
<name>A0AAJ0C999_9PEZI</name>
<comment type="caution">
    <text evidence="18">The sequence shown here is derived from an EMBL/GenBank/DDBJ whole genome shotgun (WGS) entry which is preliminary data.</text>
</comment>
<evidence type="ECO:0000256" key="8">
    <source>
        <dbReference type="ARBA" id="ARBA00023008"/>
    </source>
</evidence>
<evidence type="ECO:0000256" key="13">
    <source>
        <dbReference type="ARBA" id="ARBA00044502"/>
    </source>
</evidence>
<dbReference type="Pfam" id="PF03443">
    <property type="entry name" value="AA9"/>
    <property type="match status" value="1"/>
</dbReference>
<evidence type="ECO:0000256" key="15">
    <source>
        <dbReference type="ARBA" id="ARBA00047174"/>
    </source>
</evidence>
<feature type="chain" id="PRO_5042594308" description="lytic cellulose monooxygenase (C4-dehydrogenating)" evidence="16">
    <location>
        <begin position="26"/>
        <end position="306"/>
    </location>
</feature>
<evidence type="ECO:0000256" key="12">
    <source>
        <dbReference type="ARBA" id="ARBA00023326"/>
    </source>
</evidence>
<evidence type="ECO:0000256" key="3">
    <source>
        <dbReference type="ARBA" id="ARBA00022525"/>
    </source>
</evidence>
<keyword evidence="18" id="KW-0378">Hydrolase</keyword>
<reference evidence="18" key="1">
    <citation type="submission" date="2023-06" db="EMBL/GenBank/DDBJ databases">
        <title>Genome-scale phylogeny and comparative genomics of the fungal order Sordariales.</title>
        <authorList>
            <consortium name="Lawrence Berkeley National Laboratory"/>
            <person name="Hensen N."/>
            <person name="Bonometti L."/>
            <person name="Westerberg I."/>
            <person name="Brannstrom I.O."/>
            <person name="Guillou S."/>
            <person name="Cros-Aarteil S."/>
            <person name="Calhoun S."/>
            <person name="Haridas S."/>
            <person name="Kuo A."/>
            <person name="Mondo S."/>
            <person name="Pangilinan J."/>
            <person name="Riley R."/>
            <person name="Labutti K."/>
            <person name="Andreopoulos B."/>
            <person name="Lipzen A."/>
            <person name="Chen C."/>
            <person name="Yanf M."/>
            <person name="Daum C."/>
            <person name="Ng V."/>
            <person name="Clum A."/>
            <person name="Steindorff A."/>
            <person name="Ohm R."/>
            <person name="Martin F."/>
            <person name="Silar P."/>
            <person name="Natvig D."/>
            <person name="Lalanne C."/>
            <person name="Gautier V."/>
            <person name="Ament-Velasquez S.L."/>
            <person name="Kruys A."/>
            <person name="Hutchinson M.I."/>
            <person name="Powell A.J."/>
            <person name="Barry K."/>
            <person name="Miller A.N."/>
            <person name="Grigoriev I.V."/>
            <person name="Debuchy R."/>
            <person name="Gladieux P."/>
            <person name="Thoren M.H."/>
            <person name="Johannesson H."/>
        </authorList>
    </citation>
    <scope>NUCLEOTIDE SEQUENCE</scope>
    <source>
        <strain evidence="18">8032-3</strain>
    </source>
</reference>
<protein>
    <recommendedName>
        <fullName evidence="15">lytic cellulose monooxygenase (C4-dehydrogenating)</fullName>
        <ecNumber evidence="15">1.14.99.56</ecNumber>
    </recommendedName>
</protein>
<evidence type="ECO:0000256" key="10">
    <source>
        <dbReference type="ARBA" id="ARBA00023157"/>
    </source>
</evidence>
<keyword evidence="19" id="KW-1185">Reference proteome</keyword>
<comment type="similarity">
    <text evidence="13">Belongs to the polysaccharide monooxygenase AA9 family.</text>
</comment>
<keyword evidence="3" id="KW-0964">Secreted</keyword>
<accession>A0AAJ0C999</accession>
<comment type="catalytic activity">
    <reaction evidence="14">
        <text>[(1-&gt;4)-beta-D-glucosyl]n+m + reduced acceptor + O2 = 4-dehydro-beta-D-glucosyl-[(1-&gt;4)-beta-D-glucosyl]n-1 + [(1-&gt;4)-beta-D-glucosyl]m + acceptor + H2O.</text>
        <dbReference type="EC" id="1.14.99.56"/>
    </reaction>
</comment>
<feature type="signal peptide" evidence="16">
    <location>
        <begin position="1"/>
        <end position="25"/>
    </location>
</feature>
<dbReference type="Proteomes" id="UP001244011">
    <property type="component" value="Unassembled WGS sequence"/>
</dbReference>
<dbReference type="EMBL" id="MU838997">
    <property type="protein sequence ID" value="KAK1772336.1"/>
    <property type="molecule type" value="Genomic_DNA"/>
</dbReference>